<gene>
    <name evidence="2" type="primary">g5573</name>
    <name evidence="2" type="ORF">VP750_LOCUS4770</name>
</gene>
<feature type="compositionally biased region" description="Basic and acidic residues" evidence="1">
    <location>
        <begin position="50"/>
        <end position="59"/>
    </location>
</feature>
<protein>
    <submittedName>
        <fullName evidence="2">G5573 protein</fullName>
    </submittedName>
</protein>
<comment type="caution">
    <text evidence="2">The sequence shown here is derived from an EMBL/GenBank/DDBJ whole genome shotgun (WGS) entry which is preliminary data.</text>
</comment>
<dbReference type="Proteomes" id="UP001497392">
    <property type="component" value="Unassembled WGS sequence"/>
</dbReference>
<sequence>MTPQANAGAATKSAHASAQPAQAAQQLQQQQGVSSTKRRGSARAAQRSESSQKQRESAGSRRFTPAQQAVAAALMVVLKRAMKDGKEAALVVKHALKSNNIETRLLLDLLPNNGPLPTLQQIEQKMSLPRLLSLSNLAEQCKAANLKPLEVFTRSVQCTARRNAFGIVSIRSLAPDLSRDLQQLGAQQKLADLIVAYLQPLGTAAR</sequence>
<evidence type="ECO:0000256" key="1">
    <source>
        <dbReference type="SAM" id="MobiDB-lite"/>
    </source>
</evidence>
<accession>A0ABP1FT74</accession>
<evidence type="ECO:0000313" key="3">
    <source>
        <dbReference type="Proteomes" id="UP001497392"/>
    </source>
</evidence>
<name>A0ABP1FT74_9CHLO</name>
<evidence type="ECO:0000313" key="2">
    <source>
        <dbReference type="EMBL" id="CAL5223111.1"/>
    </source>
</evidence>
<feature type="compositionally biased region" description="Low complexity" evidence="1">
    <location>
        <begin position="1"/>
        <end position="31"/>
    </location>
</feature>
<dbReference type="EMBL" id="CAXHTA020000008">
    <property type="protein sequence ID" value="CAL5223111.1"/>
    <property type="molecule type" value="Genomic_DNA"/>
</dbReference>
<proteinExistence type="predicted"/>
<keyword evidence="3" id="KW-1185">Reference proteome</keyword>
<organism evidence="2 3">
    <name type="scientific">Coccomyxa viridis</name>
    <dbReference type="NCBI Taxonomy" id="1274662"/>
    <lineage>
        <taxon>Eukaryota</taxon>
        <taxon>Viridiplantae</taxon>
        <taxon>Chlorophyta</taxon>
        <taxon>core chlorophytes</taxon>
        <taxon>Trebouxiophyceae</taxon>
        <taxon>Trebouxiophyceae incertae sedis</taxon>
        <taxon>Coccomyxaceae</taxon>
        <taxon>Coccomyxa</taxon>
    </lineage>
</organism>
<reference evidence="2 3" key="1">
    <citation type="submission" date="2024-06" db="EMBL/GenBank/DDBJ databases">
        <authorList>
            <person name="Kraege A."/>
            <person name="Thomma B."/>
        </authorList>
    </citation>
    <scope>NUCLEOTIDE SEQUENCE [LARGE SCALE GENOMIC DNA]</scope>
</reference>
<feature type="region of interest" description="Disordered" evidence="1">
    <location>
        <begin position="1"/>
        <end position="64"/>
    </location>
</feature>